<sequence length="207" mass="23166">MYADLLCPDCQAAWPTILKVIDYYGPNIQVLLHPFPLPYHTNAFIAAQGLHVVSNVTNRDLNAIYLYATLIFQNQSTWYNRATIDMSTNEVVQSLATFVDKTQITTAAKFLAGLQDDDINDQTRISWKYACSRNVASTPTFMINGVFVSADASWSLDDWKSVIDPMLDCPPGLVRCNYAPNKSECCVFGYKCVPNFGCICFKDGKQC</sequence>
<evidence type="ECO:0000259" key="1">
    <source>
        <dbReference type="Pfam" id="PF13462"/>
    </source>
</evidence>
<dbReference type="EMBL" id="CAJNOQ010007557">
    <property type="protein sequence ID" value="CAF1172177.1"/>
    <property type="molecule type" value="Genomic_DNA"/>
</dbReference>
<dbReference type="Pfam" id="PF13462">
    <property type="entry name" value="Thioredoxin_4"/>
    <property type="match status" value="1"/>
</dbReference>
<dbReference type="InterPro" id="IPR012336">
    <property type="entry name" value="Thioredoxin-like_fold"/>
</dbReference>
<gene>
    <name evidence="3" type="ORF">GPM918_LOCUS22246</name>
    <name evidence="2" type="ORF">OVA965_LOCUS2116</name>
    <name evidence="5" type="ORF">SRO942_LOCUS22242</name>
    <name evidence="4" type="ORF">TMI583_LOCUS2116</name>
</gene>
<dbReference type="Proteomes" id="UP000682733">
    <property type="component" value="Unassembled WGS sequence"/>
</dbReference>
<keyword evidence="6" id="KW-1185">Reference proteome</keyword>
<evidence type="ECO:0000313" key="2">
    <source>
        <dbReference type="EMBL" id="CAF0752921.1"/>
    </source>
</evidence>
<dbReference type="PANTHER" id="PTHR33875">
    <property type="entry name" value="OS09G0542200 PROTEIN"/>
    <property type="match status" value="1"/>
</dbReference>
<protein>
    <recommendedName>
        <fullName evidence="1">Thioredoxin-like fold domain-containing protein</fullName>
    </recommendedName>
</protein>
<organism evidence="3 6">
    <name type="scientific">Didymodactylos carnosus</name>
    <dbReference type="NCBI Taxonomy" id="1234261"/>
    <lineage>
        <taxon>Eukaryota</taxon>
        <taxon>Metazoa</taxon>
        <taxon>Spiralia</taxon>
        <taxon>Gnathifera</taxon>
        <taxon>Rotifera</taxon>
        <taxon>Eurotatoria</taxon>
        <taxon>Bdelloidea</taxon>
        <taxon>Philodinida</taxon>
        <taxon>Philodinidae</taxon>
        <taxon>Didymodactylos</taxon>
    </lineage>
</organism>
<dbReference type="CDD" id="cd02972">
    <property type="entry name" value="DsbA_family"/>
    <property type="match status" value="1"/>
</dbReference>
<dbReference type="EMBL" id="CAJOBC010007557">
    <property type="protein sequence ID" value="CAF3936073.1"/>
    <property type="molecule type" value="Genomic_DNA"/>
</dbReference>
<feature type="domain" description="Thioredoxin-like fold" evidence="1">
    <location>
        <begin position="2"/>
        <end position="164"/>
    </location>
</feature>
<reference evidence="3" key="1">
    <citation type="submission" date="2021-02" db="EMBL/GenBank/DDBJ databases">
        <authorList>
            <person name="Nowell W R."/>
        </authorList>
    </citation>
    <scope>NUCLEOTIDE SEQUENCE</scope>
</reference>
<dbReference type="Proteomes" id="UP000681722">
    <property type="component" value="Unassembled WGS sequence"/>
</dbReference>
<dbReference type="Gene3D" id="3.40.30.10">
    <property type="entry name" value="Glutaredoxin"/>
    <property type="match status" value="1"/>
</dbReference>
<comment type="caution">
    <text evidence="3">The sequence shown here is derived from an EMBL/GenBank/DDBJ whole genome shotgun (WGS) entry which is preliminary data.</text>
</comment>
<dbReference type="OrthoDB" id="37297at2759"/>
<accession>A0A814UBH3</accession>
<dbReference type="InterPro" id="IPR036249">
    <property type="entry name" value="Thioredoxin-like_sf"/>
</dbReference>
<evidence type="ECO:0000313" key="4">
    <source>
        <dbReference type="EMBL" id="CAF3531784.1"/>
    </source>
</evidence>
<name>A0A814UBH3_9BILA</name>
<proteinExistence type="predicted"/>
<dbReference type="AlphaFoldDB" id="A0A814UBH3"/>
<evidence type="ECO:0000313" key="3">
    <source>
        <dbReference type="EMBL" id="CAF1172177.1"/>
    </source>
</evidence>
<dbReference type="EMBL" id="CAJOBA010000435">
    <property type="protein sequence ID" value="CAF3531784.1"/>
    <property type="molecule type" value="Genomic_DNA"/>
</dbReference>
<evidence type="ECO:0000313" key="6">
    <source>
        <dbReference type="Proteomes" id="UP000663829"/>
    </source>
</evidence>
<dbReference type="Proteomes" id="UP000663829">
    <property type="component" value="Unassembled WGS sequence"/>
</dbReference>
<dbReference type="SUPFAM" id="SSF52833">
    <property type="entry name" value="Thioredoxin-like"/>
    <property type="match status" value="1"/>
</dbReference>
<dbReference type="PANTHER" id="PTHR33875:SF2">
    <property type="entry name" value="ACR183CP"/>
    <property type="match status" value="1"/>
</dbReference>
<dbReference type="Proteomes" id="UP000677228">
    <property type="component" value="Unassembled WGS sequence"/>
</dbReference>
<evidence type="ECO:0000313" key="5">
    <source>
        <dbReference type="EMBL" id="CAF3936073.1"/>
    </source>
</evidence>
<dbReference type="EMBL" id="CAJNOK010000435">
    <property type="protein sequence ID" value="CAF0752921.1"/>
    <property type="molecule type" value="Genomic_DNA"/>
</dbReference>